<dbReference type="GO" id="GO:0020037">
    <property type="term" value="F:heme binding"/>
    <property type="evidence" value="ECO:0007669"/>
    <property type="project" value="InterPro"/>
</dbReference>
<comment type="similarity">
    <text evidence="2 8">Belongs to the cytochrome P450 family.</text>
</comment>
<proteinExistence type="inferred from homology"/>
<dbReference type="InterPro" id="IPR050121">
    <property type="entry name" value="Cytochrome_P450_monoxygenase"/>
</dbReference>
<evidence type="ECO:0000256" key="6">
    <source>
        <dbReference type="ARBA" id="ARBA00023004"/>
    </source>
</evidence>
<dbReference type="PROSITE" id="PS00086">
    <property type="entry name" value="CYTOCHROME_P450"/>
    <property type="match status" value="1"/>
</dbReference>
<comment type="cofactor">
    <cofactor evidence="1 7">
        <name>heme</name>
        <dbReference type="ChEBI" id="CHEBI:30413"/>
    </cofactor>
</comment>
<dbReference type="Gene3D" id="1.10.630.10">
    <property type="entry name" value="Cytochrome P450"/>
    <property type="match status" value="1"/>
</dbReference>
<protein>
    <recommendedName>
        <fullName evidence="12">Cytochrome P450</fullName>
    </recommendedName>
</protein>
<feature type="transmembrane region" description="Helical" evidence="9">
    <location>
        <begin position="12"/>
        <end position="30"/>
    </location>
</feature>
<name>A0A0F7ZLL4_9HYPO</name>
<evidence type="ECO:0000313" key="11">
    <source>
        <dbReference type="Proteomes" id="UP000054481"/>
    </source>
</evidence>
<keyword evidence="8" id="KW-0503">Monooxygenase</keyword>
<keyword evidence="9" id="KW-1133">Transmembrane helix</keyword>
<evidence type="ECO:0000256" key="2">
    <source>
        <dbReference type="ARBA" id="ARBA00010617"/>
    </source>
</evidence>
<evidence type="ECO:0000256" key="3">
    <source>
        <dbReference type="ARBA" id="ARBA00022617"/>
    </source>
</evidence>
<keyword evidence="9" id="KW-0812">Transmembrane</keyword>
<evidence type="ECO:0000256" key="8">
    <source>
        <dbReference type="RuleBase" id="RU000461"/>
    </source>
</evidence>
<dbReference type="PANTHER" id="PTHR24305:SF96">
    <property type="entry name" value="CYTOCHROME P450 MONOOXYGENASE STCB-RELATED"/>
    <property type="match status" value="1"/>
</dbReference>
<keyword evidence="11" id="KW-1185">Reference proteome</keyword>
<evidence type="ECO:0000256" key="5">
    <source>
        <dbReference type="ARBA" id="ARBA00023002"/>
    </source>
</evidence>
<dbReference type="Pfam" id="PF00067">
    <property type="entry name" value="p450"/>
    <property type="match status" value="1"/>
</dbReference>
<dbReference type="InterPro" id="IPR002401">
    <property type="entry name" value="Cyt_P450_E_grp-I"/>
</dbReference>
<dbReference type="InterPro" id="IPR017972">
    <property type="entry name" value="Cyt_P450_CS"/>
</dbReference>
<keyword evidence="5 8" id="KW-0560">Oxidoreductase</keyword>
<dbReference type="InterPro" id="IPR036396">
    <property type="entry name" value="Cyt_P450_sf"/>
</dbReference>
<accession>A0A0F7ZLL4</accession>
<feature type="binding site" description="axial binding residue" evidence="7">
    <location>
        <position position="436"/>
    </location>
    <ligand>
        <name>heme</name>
        <dbReference type="ChEBI" id="CHEBI:30413"/>
    </ligand>
    <ligandPart>
        <name>Fe</name>
        <dbReference type="ChEBI" id="CHEBI:18248"/>
    </ligandPart>
</feature>
<evidence type="ECO:0000256" key="4">
    <source>
        <dbReference type="ARBA" id="ARBA00022723"/>
    </source>
</evidence>
<keyword evidence="4 7" id="KW-0479">Metal-binding</keyword>
<keyword evidence="6 7" id="KW-0408">Iron</keyword>
<dbReference type="PANTHER" id="PTHR24305">
    <property type="entry name" value="CYTOCHROME P450"/>
    <property type="match status" value="1"/>
</dbReference>
<dbReference type="GO" id="GO:0016705">
    <property type="term" value="F:oxidoreductase activity, acting on paired donors, with incorporation or reduction of molecular oxygen"/>
    <property type="evidence" value="ECO:0007669"/>
    <property type="project" value="InterPro"/>
</dbReference>
<dbReference type="OrthoDB" id="1470350at2759"/>
<dbReference type="Proteomes" id="UP000054481">
    <property type="component" value="Unassembled WGS sequence"/>
</dbReference>
<dbReference type="CDD" id="cd11059">
    <property type="entry name" value="CYP_fungal"/>
    <property type="match status" value="1"/>
</dbReference>
<dbReference type="PRINTS" id="PR00385">
    <property type="entry name" value="P450"/>
</dbReference>
<evidence type="ECO:0000256" key="1">
    <source>
        <dbReference type="ARBA" id="ARBA00001971"/>
    </source>
</evidence>
<evidence type="ECO:0000256" key="7">
    <source>
        <dbReference type="PIRSR" id="PIRSR602401-1"/>
    </source>
</evidence>
<dbReference type="SUPFAM" id="SSF48264">
    <property type="entry name" value="Cytochrome P450"/>
    <property type="match status" value="1"/>
</dbReference>
<dbReference type="PRINTS" id="PR00463">
    <property type="entry name" value="EP450I"/>
</dbReference>
<gene>
    <name evidence="10" type="ORF">HIM_09373</name>
</gene>
<evidence type="ECO:0000313" key="10">
    <source>
        <dbReference type="EMBL" id="KJZ71230.1"/>
    </source>
</evidence>
<organism evidence="10 11">
    <name type="scientific">Hirsutella minnesotensis 3608</name>
    <dbReference type="NCBI Taxonomy" id="1043627"/>
    <lineage>
        <taxon>Eukaryota</taxon>
        <taxon>Fungi</taxon>
        <taxon>Dikarya</taxon>
        <taxon>Ascomycota</taxon>
        <taxon>Pezizomycotina</taxon>
        <taxon>Sordariomycetes</taxon>
        <taxon>Hypocreomycetidae</taxon>
        <taxon>Hypocreales</taxon>
        <taxon>Ophiocordycipitaceae</taxon>
        <taxon>Hirsutella</taxon>
    </lineage>
</organism>
<dbReference type="InterPro" id="IPR001128">
    <property type="entry name" value="Cyt_P450"/>
</dbReference>
<evidence type="ECO:0000256" key="9">
    <source>
        <dbReference type="SAM" id="Phobius"/>
    </source>
</evidence>
<keyword evidence="9" id="KW-0472">Membrane</keyword>
<dbReference type="GO" id="GO:0005506">
    <property type="term" value="F:iron ion binding"/>
    <property type="evidence" value="ECO:0007669"/>
    <property type="project" value="InterPro"/>
</dbReference>
<sequence length="493" mass="55457">MSFTVAEHSHHMYWYIAGAALAAILVRTVYQVVGASCSRVPGPWYSKWTSLVLDFHSIKGSRSPYIHSLHKQYGPVVRVAPGEVAVSDLDAVKTIYSTKETFRKSHFYRRVVAPDTESIFSTVNVDFHRRHRRLLAGAMSESSLKLLIPQVHARVELAVQRIGEEMESRGSADVLKWWLFMATDVIGELTFGDSFRMLELGKKNQYAHELERVGRVGALRATFPSTVRLSNYVPIPVFKAAGEAARNMKSYATDSLDRYRRLVEADPNLVQQTLFTKLFKAEKDETMPFSEIRDEALSYIVAGSDTTANTLTFLIWSVCRNPQIRDRLVQELQALPTDYTEADLRDLPVLNQVVNETLRLYSAAPATLPRVVPPGGAELNGYRLDEGTVVGTQAYTMHRDPAIFPDPEVYNPSRWAEPTKAMKEAFMPFGRGPRVCIGLHLAEIEIRLATARFFLTFPQATVSSLEGMSDKDMEPTIYFLQIPRGGRCLIQSS</sequence>
<dbReference type="AlphaFoldDB" id="A0A0F7ZLL4"/>
<keyword evidence="3 7" id="KW-0349">Heme</keyword>
<dbReference type="GO" id="GO:0004497">
    <property type="term" value="F:monooxygenase activity"/>
    <property type="evidence" value="ECO:0007669"/>
    <property type="project" value="UniProtKB-KW"/>
</dbReference>
<dbReference type="EMBL" id="KQ030582">
    <property type="protein sequence ID" value="KJZ71230.1"/>
    <property type="molecule type" value="Genomic_DNA"/>
</dbReference>
<evidence type="ECO:0008006" key="12">
    <source>
        <dbReference type="Google" id="ProtNLM"/>
    </source>
</evidence>
<reference evidence="10 11" key="1">
    <citation type="journal article" date="2014" name="Genome Biol. Evol.">
        <title>Comparative genomics and transcriptomics analyses reveal divergent lifestyle features of nematode endoparasitic fungus Hirsutella minnesotensis.</title>
        <authorList>
            <person name="Lai Y."/>
            <person name="Liu K."/>
            <person name="Zhang X."/>
            <person name="Zhang X."/>
            <person name="Li K."/>
            <person name="Wang N."/>
            <person name="Shu C."/>
            <person name="Wu Y."/>
            <person name="Wang C."/>
            <person name="Bushley K.E."/>
            <person name="Xiang M."/>
            <person name="Liu X."/>
        </authorList>
    </citation>
    <scope>NUCLEOTIDE SEQUENCE [LARGE SCALE GENOMIC DNA]</scope>
    <source>
        <strain evidence="10 11">3608</strain>
    </source>
</reference>